<evidence type="ECO:0000313" key="1">
    <source>
        <dbReference type="EMBL" id="RNA08734.1"/>
    </source>
</evidence>
<keyword evidence="2" id="KW-1185">Reference proteome</keyword>
<name>A0A3M7QC31_BRAPC</name>
<organism evidence="1 2">
    <name type="scientific">Brachionus plicatilis</name>
    <name type="common">Marine rotifer</name>
    <name type="synonym">Brachionus muelleri</name>
    <dbReference type="NCBI Taxonomy" id="10195"/>
    <lineage>
        <taxon>Eukaryota</taxon>
        <taxon>Metazoa</taxon>
        <taxon>Spiralia</taxon>
        <taxon>Gnathifera</taxon>
        <taxon>Rotifera</taxon>
        <taxon>Eurotatoria</taxon>
        <taxon>Monogononta</taxon>
        <taxon>Pseudotrocha</taxon>
        <taxon>Ploima</taxon>
        <taxon>Brachionidae</taxon>
        <taxon>Brachionus</taxon>
    </lineage>
</organism>
<protein>
    <submittedName>
        <fullName evidence="1">Uncharacterized protein</fullName>
    </submittedName>
</protein>
<gene>
    <name evidence="1" type="ORF">BpHYR1_053153</name>
</gene>
<comment type="caution">
    <text evidence="1">The sequence shown here is derived from an EMBL/GenBank/DDBJ whole genome shotgun (WGS) entry which is preliminary data.</text>
</comment>
<reference evidence="1 2" key="1">
    <citation type="journal article" date="2018" name="Sci. Rep.">
        <title>Genomic signatures of local adaptation to the degree of environmental predictability in rotifers.</title>
        <authorList>
            <person name="Franch-Gras L."/>
            <person name="Hahn C."/>
            <person name="Garcia-Roger E.M."/>
            <person name="Carmona M.J."/>
            <person name="Serra M."/>
            <person name="Gomez A."/>
        </authorList>
    </citation>
    <scope>NUCLEOTIDE SEQUENCE [LARGE SCALE GENOMIC DNA]</scope>
    <source>
        <strain evidence="1">HYR1</strain>
    </source>
</reference>
<dbReference type="AlphaFoldDB" id="A0A3M7QC31"/>
<proteinExistence type="predicted"/>
<dbReference type="EMBL" id="REGN01006647">
    <property type="protein sequence ID" value="RNA08734.1"/>
    <property type="molecule type" value="Genomic_DNA"/>
</dbReference>
<evidence type="ECO:0000313" key="2">
    <source>
        <dbReference type="Proteomes" id="UP000276133"/>
    </source>
</evidence>
<accession>A0A3M7QC31</accession>
<sequence>MFEKGIFFLSKNNKTVIKTTRGDENENQETSAIVWNESTIKTAAKREERHFLGIEADANHRNK</sequence>
<dbReference type="Proteomes" id="UP000276133">
    <property type="component" value="Unassembled WGS sequence"/>
</dbReference>